<dbReference type="AlphaFoldDB" id="A0A4S4FFT8"/>
<accession>A0A4S4FFT8</accession>
<comment type="caution">
    <text evidence="1">The sequence shown here is derived from an EMBL/GenBank/DDBJ whole genome shotgun (WGS) entry which is preliminary data.</text>
</comment>
<keyword evidence="2" id="KW-1185">Reference proteome</keyword>
<gene>
    <name evidence="1" type="ORF">E6C70_15685</name>
</gene>
<sequence>MPRVIVVRATRVVPAPPPIVWSLIADQRLDALWREGVLAMSQDTESTVRPGTRTVEEFTMLGQRMLNEAVIGEVDEGVRFTWRTTFGTDADGERRLDAVPDGRTLVSITTTSRPGTAIERALSPLIGPALRRSLERSLERFEYLVETRTEFRSSSDGTASAR</sequence>
<dbReference type="Proteomes" id="UP000307380">
    <property type="component" value="Unassembled WGS sequence"/>
</dbReference>
<name>A0A4S4FFT8_9MICO</name>
<dbReference type="OrthoDB" id="5243226at2"/>
<dbReference type="InterPro" id="IPR019587">
    <property type="entry name" value="Polyketide_cyclase/dehydratase"/>
</dbReference>
<dbReference type="Pfam" id="PF10604">
    <property type="entry name" value="Polyketide_cyc2"/>
    <property type="match status" value="1"/>
</dbReference>
<evidence type="ECO:0000313" key="2">
    <source>
        <dbReference type="Proteomes" id="UP000307380"/>
    </source>
</evidence>
<proteinExistence type="predicted"/>
<protein>
    <recommendedName>
        <fullName evidence="3">SRPBCC family protein</fullName>
    </recommendedName>
</protein>
<dbReference type="RefSeq" id="WP_136425448.1">
    <property type="nucleotide sequence ID" value="NZ_SSSN01000015.1"/>
</dbReference>
<organism evidence="1 2">
    <name type="scientific">Orlajensenia flava</name>
    <dbReference type="NCBI Taxonomy" id="2565934"/>
    <lineage>
        <taxon>Bacteria</taxon>
        <taxon>Bacillati</taxon>
        <taxon>Actinomycetota</taxon>
        <taxon>Actinomycetes</taxon>
        <taxon>Micrococcales</taxon>
        <taxon>Microbacteriaceae</taxon>
        <taxon>Orlajensenia</taxon>
    </lineage>
</organism>
<dbReference type="InterPro" id="IPR023393">
    <property type="entry name" value="START-like_dom_sf"/>
</dbReference>
<dbReference type="SUPFAM" id="SSF55961">
    <property type="entry name" value="Bet v1-like"/>
    <property type="match status" value="1"/>
</dbReference>
<dbReference type="EMBL" id="SSSN01000015">
    <property type="protein sequence ID" value="THG29059.1"/>
    <property type="molecule type" value="Genomic_DNA"/>
</dbReference>
<evidence type="ECO:0008006" key="3">
    <source>
        <dbReference type="Google" id="ProtNLM"/>
    </source>
</evidence>
<dbReference type="Gene3D" id="3.30.530.20">
    <property type="match status" value="1"/>
</dbReference>
<reference evidence="1 2" key="1">
    <citation type="submission" date="2019-04" db="EMBL/GenBank/DDBJ databases">
        <authorList>
            <person name="Jiang L."/>
        </authorList>
    </citation>
    <scope>NUCLEOTIDE SEQUENCE [LARGE SCALE GENOMIC DNA]</scope>
    <source>
        <strain evidence="1 2">YIM 131861</strain>
    </source>
</reference>
<evidence type="ECO:0000313" key="1">
    <source>
        <dbReference type="EMBL" id="THG29059.1"/>
    </source>
</evidence>